<feature type="region of interest" description="Disordered" evidence="1">
    <location>
        <begin position="104"/>
        <end position="128"/>
    </location>
</feature>
<feature type="compositionally biased region" description="Basic and acidic residues" evidence="1">
    <location>
        <begin position="58"/>
        <end position="71"/>
    </location>
</feature>
<feature type="compositionally biased region" description="Polar residues" evidence="1">
    <location>
        <begin position="79"/>
        <end position="88"/>
    </location>
</feature>
<gene>
    <name evidence="2" type="ORF">VTL71DRAFT_7257</name>
</gene>
<evidence type="ECO:0000256" key="1">
    <source>
        <dbReference type="SAM" id="MobiDB-lite"/>
    </source>
</evidence>
<feature type="region of interest" description="Disordered" evidence="1">
    <location>
        <begin position="1"/>
        <end position="88"/>
    </location>
</feature>
<organism evidence="2 3">
    <name type="scientific">Oculimacula yallundae</name>
    <dbReference type="NCBI Taxonomy" id="86028"/>
    <lineage>
        <taxon>Eukaryota</taxon>
        <taxon>Fungi</taxon>
        <taxon>Dikarya</taxon>
        <taxon>Ascomycota</taxon>
        <taxon>Pezizomycotina</taxon>
        <taxon>Leotiomycetes</taxon>
        <taxon>Helotiales</taxon>
        <taxon>Ploettnerulaceae</taxon>
        <taxon>Oculimacula</taxon>
    </lineage>
</organism>
<feature type="compositionally biased region" description="Basic and acidic residues" evidence="1">
    <location>
        <begin position="38"/>
        <end position="49"/>
    </location>
</feature>
<protein>
    <submittedName>
        <fullName evidence="2">Uncharacterized protein</fullName>
    </submittedName>
</protein>
<feature type="compositionally biased region" description="Gly residues" evidence="1">
    <location>
        <begin position="118"/>
        <end position="128"/>
    </location>
</feature>
<evidence type="ECO:0000313" key="2">
    <source>
        <dbReference type="EMBL" id="KAL2061879.1"/>
    </source>
</evidence>
<reference evidence="2 3" key="1">
    <citation type="journal article" date="2024" name="Commun. Biol.">
        <title>Comparative genomic analysis of thermophilic fungi reveals convergent evolutionary adaptations and gene losses.</title>
        <authorList>
            <person name="Steindorff A.S."/>
            <person name="Aguilar-Pontes M.V."/>
            <person name="Robinson A.J."/>
            <person name="Andreopoulos B."/>
            <person name="LaButti K."/>
            <person name="Kuo A."/>
            <person name="Mondo S."/>
            <person name="Riley R."/>
            <person name="Otillar R."/>
            <person name="Haridas S."/>
            <person name="Lipzen A."/>
            <person name="Grimwood J."/>
            <person name="Schmutz J."/>
            <person name="Clum A."/>
            <person name="Reid I.D."/>
            <person name="Moisan M.C."/>
            <person name="Butler G."/>
            <person name="Nguyen T.T.M."/>
            <person name="Dewar K."/>
            <person name="Conant G."/>
            <person name="Drula E."/>
            <person name="Henrissat B."/>
            <person name="Hansel C."/>
            <person name="Singer S."/>
            <person name="Hutchinson M.I."/>
            <person name="de Vries R.P."/>
            <person name="Natvig D.O."/>
            <person name="Powell A.J."/>
            <person name="Tsang A."/>
            <person name="Grigoriev I.V."/>
        </authorList>
    </citation>
    <scope>NUCLEOTIDE SEQUENCE [LARGE SCALE GENOMIC DNA]</scope>
    <source>
        <strain evidence="2 3">CBS 494.80</strain>
    </source>
</reference>
<accession>A0ABR4BXV1</accession>
<dbReference type="EMBL" id="JAZHXI010000018">
    <property type="protein sequence ID" value="KAL2061879.1"/>
    <property type="molecule type" value="Genomic_DNA"/>
</dbReference>
<name>A0ABR4BXV1_9HELO</name>
<proteinExistence type="predicted"/>
<comment type="caution">
    <text evidence="2">The sequence shown here is derived from an EMBL/GenBank/DDBJ whole genome shotgun (WGS) entry which is preliminary data.</text>
</comment>
<dbReference type="Proteomes" id="UP001595075">
    <property type="component" value="Unassembled WGS sequence"/>
</dbReference>
<feature type="compositionally biased region" description="Low complexity" evidence="1">
    <location>
        <begin position="9"/>
        <end position="23"/>
    </location>
</feature>
<sequence>MASSTTQTPFSNPFASSANNSSSHTQDLPIHASSNTSSEHKTYTSEHKTYTSISSGTHENHVSIPDGRRNSQGDVLHSPTENWKPNFKRVQSFNREDLKREVYKDEMVEEEPAKGTGFTEGGEGTRQV</sequence>
<keyword evidence="3" id="KW-1185">Reference proteome</keyword>
<evidence type="ECO:0000313" key="3">
    <source>
        <dbReference type="Proteomes" id="UP001595075"/>
    </source>
</evidence>